<evidence type="ECO:0000256" key="5">
    <source>
        <dbReference type="SAM" id="MobiDB-lite"/>
    </source>
</evidence>
<feature type="signal peptide" evidence="6">
    <location>
        <begin position="1"/>
        <end position="26"/>
    </location>
</feature>
<dbReference type="SUPFAM" id="SSF53649">
    <property type="entry name" value="Alkaline phosphatase-like"/>
    <property type="match status" value="1"/>
</dbReference>
<evidence type="ECO:0000256" key="3">
    <source>
        <dbReference type="ARBA" id="ARBA00022801"/>
    </source>
</evidence>
<protein>
    <submittedName>
        <fullName evidence="8">Arylsulfatase</fullName>
        <ecNumber evidence="8">3.1.6.1</ecNumber>
    </submittedName>
</protein>
<keyword evidence="2" id="KW-0479">Metal-binding</keyword>
<evidence type="ECO:0000313" key="9">
    <source>
        <dbReference type="Proteomes" id="UP000318538"/>
    </source>
</evidence>
<evidence type="ECO:0000313" key="8">
    <source>
        <dbReference type="EMBL" id="QDT05688.1"/>
    </source>
</evidence>
<dbReference type="InterPro" id="IPR000917">
    <property type="entry name" value="Sulfatase_N"/>
</dbReference>
<dbReference type="PANTHER" id="PTHR42693">
    <property type="entry name" value="ARYLSULFATASE FAMILY MEMBER"/>
    <property type="match status" value="1"/>
</dbReference>
<dbReference type="EMBL" id="CP036525">
    <property type="protein sequence ID" value="QDT05688.1"/>
    <property type="molecule type" value="Genomic_DNA"/>
</dbReference>
<dbReference type="EC" id="3.1.6.1" evidence="8"/>
<organism evidence="8 9">
    <name type="scientific">Rubripirellula lacrimiformis</name>
    <dbReference type="NCBI Taxonomy" id="1930273"/>
    <lineage>
        <taxon>Bacteria</taxon>
        <taxon>Pseudomonadati</taxon>
        <taxon>Planctomycetota</taxon>
        <taxon>Planctomycetia</taxon>
        <taxon>Pirellulales</taxon>
        <taxon>Pirellulaceae</taxon>
        <taxon>Rubripirellula</taxon>
    </lineage>
</organism>
<dbReference type="InterPro" id="IPR017850">
    <property type="entry name" value="Alkaline_phosphatase_core_sf"/>
</dbReference>
<keyword evidence="6" id="KW-0732">Signal</keyword>
<proteinExistence type="inferred from homology"/>
<dbReference type="PROSITE" id="PS00149">
    <property type="entry name" value="SULFATASE_2"/>
    <property type="match status" value="1"/>
</dbReference>
<dbReference type="InterPro" id="IPR024607">
    <property type="entry name" value="Sulfatase_CS"/>
</dbReference>
<dbReference type="GO" id="GO:0046872">
    <property type="term" value="F:metal ion binding"/>
    <property type="evidence" value="ECO:0007669"/>
    <property type="project" value="UniProtKB-KW"/>
</dbReference>
<dbReference type="RefSeq" id="WP_218933368.1">
    <property type="nucleotide sequence ID" value="NZ_CP036525.1"/>
</dbReference>
<comment type="similarity">
    <text evidence="1">Belongs to the sulfatase family.</text>
</comment>
<accession>A0A517NF57</accession>
<dbReference type="AlphaFoldDB" id="A0A517NF57"/>
<reference evidence="8 9" key="1">
    <citation type="submission" date="2019-02" db="EMBL/GenBank/DDBJ databases">
        <title>Deep-cultivation of Planctomycetes and their phenomic and genomic characterization uncovers novel biology.</title>
        <authorList>
            <person name="Wiegand S."/>
            <person name="Jogler M."/>
            <person name="Boedeker C."/>
            <person name="Pinto D."/>
            <person name="Vollmers J."/>
            <person name="Rivas-Marin E."/>
            <person name="Kohn T."/>
            <person name="Peeters S.H."/>
            <person name="Heuer A."/>
            <person name="Rast P."/>
            <person name="Oberbeckmann S."/>
            <person name="Bunk B."/>
            <person name="Jeske O."/>
            <person name="Meyerdierks A."/>
            <person name="Storesund J.E."/>
            <person name="Kallscheuer N."/>
            <person name="Luecker S."/>
            <person name="Lage O.M."/>
            <person name="Pohl T."/>
            <person name="Merkel B.J."/>
            <person name="Hornburger P."/>
            <person name="Mueller R.-W."/>
            <person name="Bruemmer F."/>
            <person name="Labrenz M."/>
            <person name="Spormann A.M."/>
            <person name="Op den Camp H."/>
            <person name="Overmann J."/>
            <person name="Amann R."/>
            <person name="Jetten M.S.M."/>
            <person name="Mascher T."/>
            <person name="Medema M.H."/>
            <person name="Devos D.P."/>
            <person name="Kaster A.-K."/>
            <person name="Ovreas L."/>
            <person name="Rohde M."/>
            <person name="Galperin M.Y."/>
            <person name="Jogler C."/>
        </authorList>
    </citation>
    <scope>NUCLEOTIDE SEQUENCE [LARGE SCALE GENOMIC DNA]</scope>
    <source>
        <strain evidence="8 9">K22_7</strain>
    </source>
</reference>
<dbReference type="Pfam" id="PF00884">
    <property type="entry name" value="Sulfatase"/>
    <property type="match status" value="1"/>
</dbReference>
<evidence type="ECO:0000256" key="4">
    <source>
        <dbReference type="ARBA" id="ARBA00022837"/>
    </source>
</evidence>
<feature type="domain" description="Sulfatase N-terminal" evidence="7">
    <location>
        <begin position="31"/>
        <end position="379"/>
    </location>
</feature>
<sequence precursor="true">MHYSFGWIARSLAIAVGILAAAVAVAADRQPNIVVIIADDLGYGELGCYGGNEIPTPQMDGLASGGARFTDGYVTAPFCAASRAAIMAGRYQTRFGFEFNPIGAENAAQGIGIPQDETLLPSLIQSAGYATGLIGKWHLGGTAPFHPQRRGFDEFFGFLHEGHFFVPPPYDGATTWLRRKAIPGGGKGRWTSANGRTIWSTDMGHSEPPYDTDNPVMRSSQPVNETENLTDAFTREACDFIDRHADQPFFLCLAYNAVHSPLQGEDEYMERFSHIEDVQRRIFAAMLAHLDDSIGRVLASIEAAGATENTLVLFLSDNGGPTKELTSSNAPLRGGKGMVYEGGVRIPMIASWPGKISPQVVSTPVTSMDLHATACRAANVDMAQHKGMGDRDGSNLIPLLTRSDASSFAQRPIFWRVGDRHAIRYQQWKLVRRRGDWELYDLSSDISESVDLADTNPDKVRELAKRWRDWNAQQVEPLWR</sequence>
<dbReference type="PANTHER" id="PTHR42693:SF53">
    <property type="entry name" value="ENDO-4-O-SULFATASE"/>
    <property type="match status" value="1"/>
</dbReference>
<keyword evidence="3 8" id="KW-0378">Hydrolase</keyword>
<dbReference type="InterPro" id="IPR050738">
    <property type="entry name" value="Sulfatase"/>
</dbReference>
<keyword evidence="9" id="KW-1185">Reference proteome</keyword>
<evidence type="ECO:0000256" key="2">
    <source>
        <dbReference type="ARBA" id="ARBA00022723"/>
    </source>
</evidence>
<evidence type="ECO:0000256" key="1">
    <source>
        <dbReference type="ARBA" id="ARBA00008779"/>
    </source>
</evidence>
<dbReference type="Gene3D" id="3.40.720.10">
    <property type="entry name" value="Alkaline Phosphatase, subunit A"/>
    <property type="match status" value="1"/>
</dbReference>
<keyword evidence="4" id="KW-0106">Calcium</keyword>
<dbReference type="Proteomes" id="UP000318538">
    <property type="component" value="Chromosome"/>
</dbReference>
<name>A0A517NF57_9BACT</name>
<evidence type="ECO:0000256" key="6">
    <source>
        <dbReference type="SAM" id="SignalP"/>
    </source>
</evidence>
<feature type="region of interest" description="Disordered" evidence="5">
    <location>
        <begin position="201"/>
        <end position="223"/>
    </location>
</feature>
<feature type="chain" id="PRO_5022022684" evidence="6">
    <location>
        <begin position="27"/>
        <end position="480"/>
    </location>
</feature>
<evidence type="ECO:0000259" key="7">
    <source>
        <dbReference type="Pfam" id="PF00884"/>
    </source>
</evidence>
<dbReference type="KEGG" id="rlc:K227x_40910"/>
<dbReference type="GO" id="GO:0004065">
    <property type="term" value="F:arylsulfatase activity"/>
    <property type="evidence" value="ECO:0007669"/>
    <property type="project" value="UniProtKB-EC"/>
</dbReference>
<dbReference type="Gene3D" id="3.30.1120.10">
    <property type="match status" value="1"/>
</dbReference>
<gene>
    <name evidence="8" type="primary">atsA_38</name>
    <name evidence="8" type="ORF">K227x_40910</name>
</gene>